<dbReference type="CDD" id="cd00038">
    <property type="entry name" value="CAP_ED"/>
    <property type="match status" value="1"/>
</dbReference>
<keyword evidence="4 9" id="KW-0378">Hydrolase</keyword>
<evidence type="ECO:0000256" key="6">
    <source>
        <dbReference type="ARBA" id="ARBA00022989"/>
    </source>
</evidence>
<feature type="short sequence motif" description="GXSXG" evidence="9">
    <location>
        <begin position="349"/>
        <end position="353"/>
    </location>
</feature>
<evidence type="ECO:0000256" key="5">
    <source>
        <dbReference type="ARBA" id="ARBA00022963"/>
    </source>
</evidence>
<reference evidence="12 13" key="1">
    <citation type="submission" date="2016-10" db="EMBL/GenBank/DDBJ databases">
        <authorList>
            <person name="de Groot N.N."/>
        </authorList>
    </citation>
    <scope>NUCLEOTIDE SEQUENCE [LARGE SCALE GENOMIC DNA]</scope>
    <source>
        <strain evidence="12 13">DSM 25927</strain>
    </source>
</reference>
<dbReference type="InterPro" id="IPR050301">
    <property type="entry name" value="NTE"/>
</dbReference>
<evidence type="ECO:0000256" key="3">
    <source>
        <dbReference type="ARBA" id="ARBA00022692"/>
    </source>
</evidence>
<keyword evidence="5 9" id="KW-0442">Lipid degradation</keyword>
<comment type="similarity">
    <text evidence="2">Belongs to the NTE family.</text>
</comment>
<keyword evidence="8" id="KW-0472">Membrane</keyword>
<dbReference type="STRING" id="489703.SAMN04488038_12212"/>
<feature type="short sequence motif" description="DGA/G" evidence="9">
    <location>
        <begin position="465"/>
        <end position="467"/>
    </location>
</feature>
<dbReference type="InterPro" id="IPR018490">
    <property type="entry name" value="cNMP-bd_dom_sf"/>
</dbReference>
<dbReference type="GO" id="GO:0016042">
    <property type="term" value="P:lipid catabolic process"/>
    <property type="evidence" value="ECO:0007669"/>
    <property type="project" value="UniProtKB-UniRule"/>
</dbReference>
<dbReference type="Gene3D" id="3.40.1090.10">
    <property type="entry name" value="Cytosolic phospholipase A2 catalytic domain"/>
    <property type="match status" value="1"/>
</dbReference>
<dbReference type="SMART" id="SM00100">
    <property type="entry name" value="cNMP"/>
    <property type="match status" value="1"/>
</dbReference>
<comment type="subcellular location">
    <subcellularLocation>
        <location evidence="1">Membrane</location>
    </subcellularLocation>
</comment>
<organism evidence="12 13">
    <name type="scientific">Solimonas aquatica</name>
    <dbReference type="NCBI Taxonomy" id="489703"/>
    <lineage>
        <taxon>Bacteria</taxon>
        <taxon>Pseudomonadati</taxon>
        <taxon>Pseudomonadota</taxon>
        <taxon>Gammaproteobacteria</taxon>
        <taxon>Nevskiales</taxon>
        <taxon>Nevskiaceae</taxon>
        <taxon>Solimonas</taxon>
    </lineage>
</organism>
<feature type="active site" description="Nucleophile" evidence="9">
    <location>
        <position position="351"/>
    </location>
</feature>
<evidence type="ECO:0000256" key="2">
    <source>
        <dbReference type="ARBA" id="ARBA00006636"/>
    </source>
</evidence>
<name>A0A1H9MER9_9GAMM</name>
<evidence type="ECO:0000259" key="10">
    <source>
        <dbReference type="PROSITE" id="PS50042"/>
    </source>
</evidence>
<dbReference type="Pfam" id="PF01734">
    <property type="entry name" value="Patatin"/>
    <property type="match status" value="1"/>
</dbReference>
<evidence type="ECO:0000259" key="11">
    <source>
        <dbReference type="PROSITE" id="PS51635"/>
    </source>
</evidence>
<keyword evidence="7 9" id="KW-0443">Lipid metabolism</keyword>
<feature type="domain" description="PNPLA" evidence="11">
    <location>
        <begin position="318"/>
        <end position="478"/>
    </location>
</feature>
<evidence type="ECO:0000256" key="9">
    <source>
        <dbReference type="PROSITE-ProRule" id="PRU01161"/>
    </source>
</evidence>
<keyword evidence="13" id="KW-1185">Reference proteome</keyword>
<evidence type="ECO:0000313" key="13">
    <source>
        <dbReference type="Proteomes" id="UP000199233"/>
    </source>
</evidence>
<dbReference type="PROSITE" id="PS50042">
    <property type="entry name" value="CNMP_BINDING_3"/>
    <property type="match status" value="1"/>
</dbReference>
<accession>A0A1H9MER9</accession>
<dbReference type="PROSITE" id="PS51635">
    <property type="entry name" value="PNPLA"/>
    <property type="match status" value="1"/>
</dbReference>
<dbReference type="InterPro" id="IPR056556">
    <property type="entry name" value="NTE1_P-loop_dom"/>
</dbReference>
<dbReference type="InterPro" id="IPR000595">
    <property type="entry name" value="cNMP-bd_dom"/>
</dbReference>
<feature type="active site" description="Proton acceptor" evidence="9">
    <location>
        <position position="465"/>
    </location>
</feature>
<evidence type="ECO:0000256" key="7">
    <source>
        <dbReference type="ARBA" id="ARBA00023098"/>
    </source>
</evidence>
<dbReference type="InterPro" id="IPR016035">
    <property type="entry name" value="Acyl_Trfase/lysoPLipase"/>
</dbReference>
<sequence>MDASTVLRQSPLFEDLGDEEVGALARSARLLEIASGSQLYARGTACDSIYIVASGQLRAIYDAGRIVASITRLEPTGEISAVMNEPHSADVYAVRDSVVVQLPVAELLATLRHFPDAMLRLMRMITRRLRQNAHTQSRTTVRRRNSFAVIYGTPGAAAQQVAQRLNAELHNVSASLLVDAASVDAVLGAGASAADSNGGNHRLVEYLNTLEAEHPHLVLLSNPQADAWARRCMAQADRILVVIDPQSQPDSAMVEMLRGSGAQAPVEVVMLRPDGAGVGELLRWMDKLDAAGHFFVRPQLESDWKSLSRQLSGRGIGVVFGGGGARGFAHLGLLRAMQELDLPVDLVGGTSMGAFFAALTACGYDHEEQRRIARETFVNRNFLNDYLLPTISLIRGRKFTQRLHDIFGERSIESLRKPFFCVTTNLTRGRASVHRSGPLYLWTATSMSVPGVAPPLVCEGELHADGAVINSLPTDVMQGMERGAIIASDVSTEGGIAAPGIKGPDPEGLFRYKDAEAPRLFSILFRTATLTSESGVAQRAARADCYLRMPVSRIGMFDWKRMDEIIDRGYQHAMAQLSPLRDALLPG</sequence>
<feature type="domain" description="Cyclic nucleotide-binding" evidence="10">
    <location>
        <begin position="12"/>
        <end position="128"/>
    </location>
</feature>
<dbReference type="Pfam" id="PF00027">
    <property type="entry name" value="cNMP_binding"/>
    <property type="match status" value="1"/>
</dbReference>
<evidence type="ECO:0000256" key="8">
    <source>
        <dbReference type="ARBA" id="ARBA00023136"/>
    </source>
</evidence>
<dbReference type="AlphaFoldDB" id="A0A1H9MER9"/>
<dbReference type="RefSeq" id="WP_177189089.1">
    <property type="nucleotide sequence ID" value="NZ_FOFS01000022.1"/>
</dbReference>
<evidence type="ECO:0000256" key="1">
    <source>
        <dbReference type="ARBA" id="ARBA00004370"/>
    </source>
</evidence>
<dbReference type="SUPFAM" id="SSF52151">
    <property type="entry name" value="FabD/lysophospholipase-like"/>
    <property type="match status" value="1"/>
</dbReference>
<dbReference type="Gene3D" id="2.60.120.10">
    <property type="entry name" value="Jelly Rolls"/>
    <property type="match status" value="1"/>
</dbReference>
<protein>
    <submittedName>
        <fullName evidence="12">NTE family protein</fullName>
    </submittedName>
</protein>
<gene>
    <name evidence="12" type="ORF">SAMN04488038_12212</name>
</gene>
<dbReference type="GO" id="GO:0004622">
    <property type="term" value="F:phosphatidylcholine lysophospholipase activity"/>
    <property type="evidence" value="ECO:0007669"/>
    <property type="project" value="UniProtKB-ARBA"/>
</dbReference>
<evidence type="ECO:0000313" key="12">
    <source>
        <dbReference type="EMBL" id="SER22178.1"/>
    </source>
</evidence>
<dbReference type="GO" id="GO:0016020">
    <property type="term" value="C:membrane"/>
    <property type="evidence" value="ECO:0007669"/>
    <property type="project" value="UniProtKB-SubCell"/>
</dbReference>
<keyword evidence="6" id="KW-1133">Transmembrane helix</keyword>
<dbReference type="PANTHER" id="PTHR14226:SF29">
    <property type="entry name" value="NEUROPATHY TARGET ESTERASE SWS"/>
    <property type="match status" value="1"/>
</dbReference>
<evidence type="ECO:0000256" key="4">
    <source>
        <dbReference type="ARBA" id="ARBA00022801"/>
    </source>
</evidence>
<keyword evidence="3" id="KW-0812">Transmembrane</keyword>
<dbReference type="EMBL" id="FOFS01000022">
    <property type="protein sequence ID" value="SER22178.1"/>
    <property type="molecule type" value="Genomic_DNA"/>
</dbReference>
<proteinExistence type="inferred from homology"/>
<dbReference type="Pfam" id="PF24179">
    <property type="entry name" value="NTE_Ploop"/>
    <property type="match status" value="1"/>
</dbReference>
<dbReference type="PANTHER" id="PTHR14226">
    <property type="entry name" value="NEUROPATHY TARGET ESTERASE/SWISS CHEESE D.MELANOGASTER"/>
    <property type="match status" value="1"/>
</dbReference>
<dbReference type="InterPro" id="IPR014710">
    <property type="entry name" value="RmlC-like_jellyroll"/>
</dbReference>
<dbReference type="SUPFAM" id="SSF51206">
    <property type="entry name" value="cAMP-binding domain-like"/>
    <property type="match status" value="1"/>
</dbReference>
<feature type="short sequence motif" description="GXGXXG" evidence="9">
    <location>
        <begin position="322"/>
        <end position="327"/>
    </location>
</feature>
<dbReference type="Proteomes" id="UP000199233">
    <property type="component" value="Unassembled WGS sequence"/>
</dbReference>
<dbReference type="InterPro" id="IPR002641">
    <property type="entry name" value="PNPLA_dom"/>
</dbReference>